<accession>A0A6L2LEB9</accession>
<dbReference type="EMBL" id="BKCJ010004088">
    <property type="protein sequence ID" value="GEU58952.1"/>
    <property type="molecule type" value="Genomic_DNA"/>
</dbReference>
<gene>
    <name evidence="2" type="ORF">Tci_030930</name>
</gene>
<organism evidence="2">
    <name type="scientific">Tanacetum cinerariifolium</name>
    <name type="common">Dalmatian daisy</name>
    <name type="synonym">Chrysanthemum cinerariifolium</name>
    <dbReference type="NCBI Taxonomy" id="118510"/>
    <lineage>
        <taxon>Eukaryota</taxon>
        <taxon>Viridiplantae</taxon>
        <taxon>Streptophyta</taxon>
        <taxon>Embryophyta</taxon>
        <taxon>Tracheophyta</taxon>
        <taxon>Spermatophyta</taxon>
        <taxon>Magnoliopsida</taxon>
        <taxon>eudicotyledons</taxon>
        <taxon>Gunneridae</taxon>
        <taxon>Pentapetalae</taxon>
        <taxon>asterids</taxon>
        <taxon>campanulids</taxon>
        <taxon>Asterales</taxon>
        <taxon>Asteraceae</taxon>
        <taxon>Asteroideae</taxon>
        <taxon>Anthemideae</taxon>
        <taxon>Anthemidinae</taxon>
        <taxon>Tanacetum</taxon>
    </lineage>
</organism>
<evidence type="ECO:0000256" key="1">
    <source>
        <dbReference type="SAM" id="Coils"/>
    </source>
</evidence>
<proteinExistence type="predicted"/>
<comment type="caution">
    <text evidence="2">The sequence shown here is derived from an EMBL/GenBank/DDBJ whole genome shotgun (WGS) entry which is preliminary data.</text>
</comment>
<dbReference type="AlphaFoldDB" id="A0A6L2LEB9"/>
<feature type="coiled-coil region" evidence="1">
    <location>
        <begin position="141"/>
        <end position="172"/>
    </location>
</feature>
<sequence>MEVLLKLILPVHRIRRWHYNLTPAESKFKTPMLDHQDKYMMKAQERMIADMDTDVDVTLKDVALDAKIDESADKEDNAVKRYQALKRKPQTKAQARKNMMIYLRNVAGFKMDYFKEMTYDDIRLIFEKNFNSNVAFLMKTKEQMDEENSRALKRLSESQDDKTAKKQKLDKELSLLVKRRYPLTRFTLDQMLNNVRLEVEKESEVSLELLSFGVDAAKEFKENMLSD</sequence>
<evidence type="ECO:0000313" key="2">
    <source>
        <dbReference type="EMBL" id="GEU58952.1"/>
    </source>
</evidence>
<keyword evidence="1" id="KW-0175">Coiled coil</keyword>
<name>A0A6L2LEB9_TANCI</name>
<reference evidence="2" key="1">
    <citation type="journal article" date="2019" name="Sci. Rep.">
        <title>Draft genome of Tanacetum cinerariifolium, the natural source of mosquito coil.</title>
        <authorList>
            <person name="Yamashiro T."/>
            <person name="Shiraishi A."/>
            <person name="Satake H."/>
            <person name="Nakayama K."/>
        </authorList>
    </citation>
    <scope>NUCLEOTIDE SEQUENCE</scope>
</reference>
<protein>
    <submittedName>
        <fullName evidence="2">Uncharacterized protein</fullName>
    </submittedName>
</protein>